<comment type="caution">
    <text evidence="7">The sequence shown here is derived from an EMBL/GenBank/DDBJ whole genome shotgun (WGS) entry which is preliminary data.</text>
</comment>
<dbReference type="GO" id="GO:0042626">
    <property type="term" value="F:ATPase-coupled transmembrane transporter activity"/>
    <property type="evidence" value="ECO:0007669"/>
    <property type="project" value="InterPro"/>
</dbReference>
<dbReference type="InterPro" id="IPR001638">
    <property type="entry name" value="Solute-binding_3/MltF_N"/>
</dbReference>
<dbReference type="PANTHER" id="PTHR30024:SF42">
    <property type="entry name" value="ALIPHATIC SULFONATES-BINDING PROTEIN-RELATED"/>
    <property type="match status" value="1"/>
</dbReference>
<name>A0A7Y0HPZ4_9CLOT</name>
<dbReference type="EMBL" id="JABBNI010000047">
    <property type="protein sequence ID" value="NMM64725.1"/>
    <property type="molecule type" value="Genomic_DNA"/>
</dbReference>
<dbReference type="CDD" id="cd01008">
    <property type="entry name" value="PBP2_NrtA_SsuA_CpmA_like"/>
    <property type="match status" value="1"/>
</dbReference>
<sequence>MKSLKRLSALLTAAVLTTSLIGCGAAEKGSNSADSSQKSTEQKVSNVNISYVKSPLNVPSIVEKKKNLFQDEFSKDNIKVTFPEITEGSKMTEAVASGSLDFCNAIGATSVILAASNGVNIKIIGMYSRAPKAFTIMAKDPNIKSIEDLKGKKIVGPKGTILHQLLLGALKNKNMKIDDVQFINMGIPQGVSALMSGSSDVALVAGPAVSQALEKGAHIVTTGEGILDATIVIAARKDFLDKHMDIAKRYMNVHNKSLQFMKDNPDETYKLASEETQISVDKVKEMYNWYDFSPKITEKDIKELEKTQDFLMENGMLKKKIDIKSLIQDISK</sequence>
<evidence type="ECO:0000313" key="7">
    <source>
        <dbReference type="EMBL" id="NMM64725.1"/>
    </source>
</evidence>
<evidence type="ECO:0000313" key="8">
    <source>
        <dbReference type="Proteomes" id="UP000537131"/>
    </source>
</evidence>
<dbReference type="GO" id="GO:0042597">
    <property type="term" value="C:periplasmic space"/>
    <property type="evidence" value="ECO:0007669"/>
    <property type="project" value="UniProtKB-SubCell"/>
</dbReference>
<dbReference type="Pfam" id="PF09084">
    <property type="entry name" value="NMT1"/>
    <property type="match status" value="1"/>
</dbReference>
<feature type="domain" description="Solute-binding protein family 3/N-terminal" evidence="6">
    <location>
        <begin position="46"/>
        <end position="264"/>
    </location>
</feature>
<feature type="signal peptide" evidence="5">
    <location>
        <begin position="1"/>
        <end position="24"/>
    </location>
</feature>
<dbReference type="SUPFAM" id="SSF53850">
    <property type="entry name" value="Periplasmic binding protein-like II"/>
    <property type="match status" value="1"/>
</dbReference>
<protein>
    <submittedName>
        <fullName evidence="7">Aliphatic sulfonate ABC transporter substrate-binding protein</fullName>
    </submittedName>
</protein>
<evidence type="ECO:0000256" key="5">
    <source>
        <dbReference type="SAM" id="SignalP"/>
    </source>
</evidence>
<keyword evidence="8" id="KW-1185">Reference proteome</keyword>
<dbReference type="PANTHER" id="PTHR30024">
    <property type="entry name" value="ALIPHATIC SULFONATES-BINDING PROTEIN-RELATED"/>
    <property type="match status" value="1"/>
</dbReference>
<reference evidence="7 8" key="1">
    <citation type="submission" date="2020-04" db="EMBL/GenBank/DDBJ databases">
        <authorList>
            <person name="Doyle D.A."/>
        </authorList>
    </citation>
    <scope>NUCLEOTIDE SEQUENCE [LARGE SCALE GENOMIC DNA]</scope>
    <source>
        <strain evidence="7 8">P21</strain>
    </source>
</reference>
<evidence type="ECO:0000256" key="1">
    <source>
        <dbReference type="ARBA" id="ARBA00004418"/>
    </source>
</evidence>
<dbReference type="RefSeq" id="WP_169299307.1">
    <property type="nucleotide sequence ID" value="NZ_JABBNI010000047.1"/>
</dbReference>
<evidence type="ECO:0000256" key="3">
    <source>
        <dbReference type="ARBA" id="ARBA00022448"/>
    </source>
</evidence>
<feature type="chain" id="PRO_5039193937" evidence="5">
    <location>
        <begin position="25"/>
        <end position="332"/>
    </location>
</feature>
<dbReference type="SMART" id="SM00062">
    <property type="entry name" value="PBPb"/>
    <property type="match status" value="1"/>
</dbReference>
<dbReference type="NCBIfam" id="TIGR01728">
    <property type="entry name" value="SsuA_fam"/>
    <property type="match status" value="1"/>
</dbReference>
<proteinExistence type="inferred from homology"/>
<dbReference type="GO" id="GO:0016020">
    <property type="term" value="C:membrane"/>
    <property type="evidence" value="ECO:0007669"/>
    <property type="project" value="InterPro"/>
</dbReference>
<evidence type="ECO:0000256" key="2">
    <source>
        <dbReference type="ARBA" id="ARBA00010742"/>
    </source>
</evidence>
<evidence type="ECO:0000256" key="4">
    <source>
        <dbReference type="ARBA" id="ARBA00022729"/>
    </source>
</evidence>
<comment type="subcellular location">
    <subcellularLocation>
        <location evidence="1">Periplasm</location>
    </subcellularLocation>
</comment>
<keyword evidence="3" id="KW-0813">Transport</keyword>
<dbReference type="Gene3D" id="3.40.190.10">
    <property type="entry name" value="Periplasmic binding protein-like II"/>
    <property type="match status" value="2"/>
</dbReference>
<accession>A0A7Y0HPZ4</accession>
<comment type="similarity">
    <text evidence="2">Belongs to the bacterial solute-binding protein SsuA/TauA family.</text>
</comment>
<dbReference type="InterPro" id="IPR010067">
    <property type="entry name" value="ABC_SsuA_sub-bd"/>
</dbReference>
<gene>
    <name evidence="7" type="ORF">HBE96_19130</name>
</gene>
<evidence type="ECO:0000259" key="6">
    <source>
        <dbReference type="SMART" id="SM00062"/>
    </source>
</evidence>
<dbReference type="PROSITE" id="PS51257">
    <property type="entry name" value="PROKAR_LIPOPROTEIN"/>
    <property type="match status" value="1"/>
</dbReference>
<reference evidence="7 8" key="2">
    <citation type="submission" date="2020-06" db="EMBL/GenBank/DDBJ databases">
        <title>Complete Genome Sequence of Clostridium muelleri sp. nov. P21T, an Acid-Alcohol Producing Acetogen Isolated from Old Hay.</title>
        <authorList>
            <person name="Duncan K.E."/>
            <person name="Tanner R.S."/>
        </authorList>
    </citation>
    <scope>NUCLEOTIDE SEQUENCE [LARGE SCALE GENOMIC DNA]</scope>
    <source>
        <strain evidence="7 8">P21</strain>
    </source>
</reference>
<dbReference type="InterPro" id="IPR015168">
    <property type="entry name" value="SsuA/THI5"/>
</dbReference>
<dbReference type="AlphaFoldDB" id="A0A7Y0HPZ4"/>
<dbReference type="Proteomes" id="UP000537131">
    <property type="component" value="Unassembled WGS sequence"/>
</dbReference>
<keyword evidence="4 5" id="KW-0732">Signal</keyword>
<organism evidence="7 8">
    <name type="scientific">Clostridium muellerianum</name>
    <dbReference type="NCBI Taxonomy" id="2716538"/>
    <lineage>
        <taxon>Bacteria</taxon>
        <taxon>Bacillati</taxon>
        <taxon>Bacillota</taxon>
        <taxon>Clostridia</taxon>
        <taxon>Eubacteriales</taxon>
        <taxon>Clostridiaceae</taxon>
        <taxon>Clostridium</taxon>
    </lineage>
</organism>